<organism evidence="2 3">
    <name type="scientific">Armillaria solidipes</name>
    <dbReference type="NCBI Taxonomy" id="1076256"/>
    <lineage>
        <taxon>Eukaryota</taxon>
        <taxon>Fungi</taxon>
        <taxon>Dikarya</taxon>
        <taxon>Basidiomycota</taxon>
        <taxon>Agaricomycotina</taxon>
        <taxon>Agaricomycetes</taxon>
        <taxon>Agaricomycetidae</taxon>
        <taxon>Agaricales</taxon>
        <taxon>Marasmiineae</taxon>
        <taxon>Physalacriaceae</taxon>
        <taxon>Armillaria</taxon>
    </lineage>
</organism>
<feature type="chain" id="PRO_5013567986" description="Secreted protein" evidence="1">
    <location>
        <begin position="25"/>
        <end position="80"/>
    </location>
</feature>
<proteinExistence type="predicted"/>
<sequence length="80" mass="9032">MVPVLGMLPLFLLNWSALFGSFSACQSTMYKAVNLSLGYFSLNFHHQHTISSQLCPRRHAKWISLCSSVLLSGFYTISKF</sequence>
<reference evidence="3" key="1">
    <citation type="journal article" date="2017" name="Nat. Ecol. Evol.">
        <title>Genome expansion and lineage-specific genetic innovations in the forest pathogenic fungi Armillaria.</title>
        <authorList>
            <person name="Sipos G."/>
            <person name="Prasanna A.N."/>
            <person name="Walter M.C."/>
            <person name="O'Connor E."/>
            <person name="Balint B."/>
            <person name="Krizsan K."/>
            <person name="Kiss B."/>
            <person name="Hess J."/>
            <person name="Varga T."/>
            <person name="Slot J."/>
            <person name="Riley R."/>
            <person name="Boka B."/>
            <person name="Rigling D."/>
            <person name="Barry K."/>
            <person name="Lee J."/>
            <person name="Mihaltcheva S."/>
            <person name="LaButti K."/>
            <person name="Lipzen A."/>
            <person name="Waldron R."/>
            <person name="Moloney N.M."/>
            <person name="Sperisen C."/>
            <person name="Kredics L."/>
            <person name="Vagvoelgyi C."/>
            <person name="Patrignani A."/>
            <person name="Fitzpatrick D."/>
            <person name="Nagy I."/>
            <person name="Doyle S."/>
            <person name="Anderson J.B."/>
            <person name="Grigoriev I.V."/>
            <person name="Gueldener U."/>
            <person name="Muensterkoetter M."/>
            <person name="Nagy L.G."/>
        </authorList>
    </citation>
    <scope>NUCLEOTIDE SEQUENCE [LARGE SCALE GENOMIC DNA]</scope>
    <source>
        <strain evidence="3">28-4</strain>
    </source>
</reference>
<evidence type="ECO:0000256" key="1">
    <source>
        <dbReference type="SAM" id="SignalP"/>
    </source>
</evidence>
<name>A0A2H3B0T1_9AGAR</name>
<evidence type="ECO:0008006" key="4">
    <source>
        <dbReference type="Google" id="ProtNLM"/>
    </source>
</evidence>
<accession>A0A2H3B0T1</accession>
<dbReference type="Proteomes" id="UP000218334">
    <property type="component" value="Unassembled WGS sequence"/>
</dbReference>
<dbReference type="AlphaFoldDB" id="A0A2H3B0T1"/>
<evidence type="ECO:0000313" key="3">
    <source>
        <dbReference type="Proteomes" id="UP000218334"/>
    </source>
</evidence>
<dbReference type="EMBL" id="KZ293465">
    <property type="protein sequence ID" value="PBK62514.1"/>
    <property type="molecule type" value="Genomic_DNA"/>
</dbReference>
<feature type="signal peptide" evidence="1">
    <location>
        <begin position="1"/>
        <end position="24"/>
    </location>
</feature>
<keyword evidence="3" id="KW-1185">Reference proteome</keyword>
<keyword evidence="1" id="KW-0732">Signal</keyword>
<protein>
    <recommendedName>
        <fullName evidence="4">Secreted protein</fullName>
    </recommendedName>
</protein>
<evidence type="ECO:0000313" key="2">
    <source>
        <dbReference type="EMBL" id="PBK62514.1"/>
    </source>
</evidence>
<gene>
    <name evidence="2" type="ORF">ARMSODRAFT_602487</name>
</gene>